<keyword evidence="4" id="KW-1185">Reference proteome</keyword>
<reference evidence="3 4" key="1">
    <citation type="journal article" date="2017" name="Mycologia">
        <title>Bifiguratus adelaidae, gen. et sp. nov., a new member of Mucoromycotina in endophytic and soil-dwelling habitats.</title>
        <authorList>
            <person name="Torres-Cruz T.J."/>
            <person name="Billingsley Tobias T.L."/>
            <person name="Almatruk M."/>
            <person name="Hesse C."/>
            <person name="Kuske C.R."/>
            <person name="Desiro A."/>
            <person name="Benucci G.M."/>
            <person name="Bonito G."/>
            <person name="Stajich J.E."/>
            <person name="Dunlap C."/>
            <person name="Arnold A.E."/>
            <person name="Porras-Alfaro A."/>
        </authorList>
    </citation>
    <scope>NUCLEOTIDE SEQUENCE [LARGE SCALE GENOMIC DNA]</scope>
    <source>
        <strain evidence="3 4">AZ0501</strain>
    </source>
</reference>
<gene>
    <name evidence="3" type="ORF">BZG36_04016</name>
</gene>
<feature type="domain" description="Enoyl-CoA hydratase/isomerase" evidence="1">
    <location>
        <begin position="226"/>
        <end position="463"/>
    </location>
</feature>
<name>A0A261XYX0_9FUNG</name>
<dbReference type="Proteomes" id="UP000242875">
    <property type="component" value="Unassembled WGS sequence"/>
</dbReference>
<dbReference type="Pfam" id="PF16113">
    <property type="entry name" value="ECH_2"/>
    <property type="match status" value="1"/>
</dbReference>
<dbReference type="AlphaFoldDB" id="A0A261XYX0"/>
<dbReference type="EMBL" id="MVBO01000083">
    <property type="protein sequence ID" value="OZJ03498.1"/>
    <property type="molecule type" value="Genomic_DNA"/>
</dbReference>
<organism evidence="3 4">
    <name type="scientific">Bifiguratus adelaidae</name>
    <dbReference type="NCBI Taxonomy" id="1938954"/>
    <lineage>
        <taxon>Eukaryota</taxon>
        <taxon>Fungi</taxon>
        <taxon>Fungi incertae sedis</taxon>
        <taxon>Mucoromycota</taxon>
        <taxon>Mucoromycotina</taxon>
        <taxon>Endogonomycetes</taxon>
        <taxon>Endogonales</taxon>
        <taxon>Endogonales incertae sedis</taxon>
        <taxon>Bifiguratus</taxon>
    </lineage>
</organism>
<evidence type="ECO:0000313" key="4">
    <source>
        <dbReference type="Proteomes" id="UP000242875"/>
    </source>
</evidence>
<dbReference type="OrthoDB" id="9936937at2759"/>
<evidence type="ECO:0000313" key="3">
    <source>
        <dbReference type="EMBL" id="OZJ03498.1"/>
    </source>
</evidence>
<sequence>MSTFETYDFDKDQRFLKGLPTLLNGLLESVKRNGEAIDKETYEKEVLRAKAYYYDRFVSSFDIQGYMTQKENEKKASASACPYAHLWQNKGSGSSDVMGTQAGDLKQQIRVQSAPSGQGALHVIFSSPKTDSCFTIRNIAQVYHCVHRAREDADVTSLFLSGTYKAPKADMPVPTSEIRTVDTHIFSQGVPILETVDYALSQSTSSDASASSPVDICNKHVDRLLDTYFHLIHKLDMFRKDKPTVVFLDGAVPLSMVEFVDTTTIRVATERALFNPSMLSAESMVNPVIGLTALVALEKRARSARSSSPRKSFAQGMALYLAFQEPSFILRGPDLLRLGFIDTFIPSSNLKDTIKTTWTNSACPNPGTEDAIRLYLETERAYAGPAKIDVWQQEIEECFGDAVSAADVLERLVKMDNKWTNALRSHLEAQDPLRLEIIYQALKKAQDLSFEECLVLQDTIGKNWRRENAEGSKYGAWLEGLVNGEYSVRDQGKAQGNTEITDETDVIDLARRFLAPLGDDEAKLSLQESDAHMGLQVDGYEPQEQADEALHVDNITIFECPVTGDVGPMPGNHP</sequence>
<dbReference type="InterPro" id="IPR058841">
    <property type="entry name" value="HTH_76"/>
</dbReference>
<accession>A0A261XYX0</accession>
<comment type="caution">
    <text evidence="3">The sequence shown here is derived from an EMBL/GenBank/DDBJ whole genome shotgun (WGS) entry which is preliminary data.</text>
</comment>
<dbReference type="InterPro" id="IPR045004">
    <property type="entry name" value="ECH_dom"/>
</dbReference>
<feature type="domain" description="PEX14-like helix-turn-helix" evidence="2">
    <location>
        <begin position="3"/>
        <end position="72"/>
    </location>
</feature>
<dbReference type="SUPFAM" id="SSF52096">
    <property type="entry name" value="ClpP/crotonase"/>
    <property type="match status" value="1"/>
</dbReference>
<dbReference type="InterPro" id="IPR029045">
    <property type="entry name" value="ClpP/crotonase-like_dom_sf"/>
</dbReference>
<evidence type="ECO:0000259" key="1">
    <source>
        <dbReference type="Pfam" id="PF16113"/>
    </source>
</evidence>
<dbReference type="Gene3D" id="3.90.226.10">
    <property type="entry name" value="2-enoyl-CoA Hydratase, Chain A, domain 1"/>
    <property type="match status" value="1"/>
</dbReference>
<proteinExistence type="predicted"/>
<evidence type="ECO:0000259" key="2">
    <source>
        <dbReference type="Pfam" id="PF25871"/>
    </source>
</evidence>
<protein>
    <submittedName>
        <fullName evidence="3">Uncharacterized protein</fullName>
    </submittedName>
</protein>
<dbReference type="Pfam" id="PF25871">
    <property type="entry name" value="HTH_76"/>
    <property type="match status" value="1"/>
</dbReference>